<sequence length="94" mass="10379">MRGPPPAHLLQIEGMTLKFFIKLTGYNIANPTSEYTIIKIGKDEENSNSNDLPILIEEESRPAANGVPAAIDGAEKKQDMAHEAEKNEEETPQM</sequence>
<evidence type="ECO:0000313" key="3">
    <source>
        <dbReference type="Proteomes" id="UP001497516"/>
    </source>
</evidence>
<accession>A0AAV2E2B8</accession>
<name>A0AAV2E2B8_9ROSI</name>
<evidence type="ECO:0000256" key="1">
    <source>
        <dbReference type="SAM" id="MobiDB-lite"/>
    </source>
</evidence>
<feature type="compositionally biased region" description="Basic and acidic residues" evidence="1">
    <location>
        <begin position="73"/>
        <end position="85"/>
    </location>
</feature>
<dbReference type="EMBL" id="OZ034817">
    <property type="protein sequence ID" value="CAL1379852.1"/>
    <property type="molecule type" value="Genomic_DNA"/>
</dbReference>
<proteinExistence type="predicted"/>
<gene>
    <name evidence="2" type="ORF">LTRI10_LOCUS21344</name>
</gene>
<dbReference type="AlphaFoldDB" id="A0AAV2E2B8"/>
<reference evidence="2 3" key="1">
    <citation type="submission" date="2024-04" db="EMBL/GenBank/DDBJ databases">
        <authorList>
            <person name="Fracassetti M."/>
        </authorList>
    </citation>
    <scope>NUCLEOTIDE SEQUENCE [LARGE SCALE GENOMIC DNA]</scope>
</reference>
<keyword evidence="3" id="KW-1185">Reference proteome</keyword>
<evidence type="ECO:0000313" key="2">
    <source>
        <dbReference type="EMBL" id="CAL1379852.1"/>
    </source>
</evidence>
<organism evidence="2 3">
    <name type="scientific">Linum trigynum</name>
    <dbReference type="NCBI Taxonomy" id="586398"/>
    <lineage>
        <taxon>Eukaryota</taxon>
        <taxon>Viridiplantae</taxon>
        <taxon>Streptophyta</taxon>
        <taxon>Embryophyta</taxon>
        <taxon>Tracheophyta</taxon>
        <taxon>Spermatophyta</taxon>
        <taxon>Magnoliopsida</taxon>
        <taxon>eudicotyledons</taxon>
        <taxon>Gunneridae</taxon>
        <taxon>Pentapetalae</taxon>
        <taxon>rosids</taxon>
        <taxon>fabids</taxon>
        <taxon>Malpighiales</taxon>
        <taxon>Linaceae</taxon>
        <taxon>Linum</taxon>
    </lineage>
</organism>
<protein>
    <submittedName>
        <fullName evidence="2">Uncharacterized protein</fullName>
    </submittedName>
</protein>
<feature type="region of interest" description="Disordered" evidence="1">
    <location>
        <begin position="58"/>
        <end position="94"/>
    </location>
</feature>
<dbReference type="Proteomes" id="UP001497516">
    <property type="component" value="Chromosome 4"/>
</dbReference>